<keyword evidence="3" id="KW-1185">Reference proteome</keyword>
<feature type="transmembrane region" description="Helical" evidence="1">
    <location>
        <begin position="153"/>
        <end position="181"/>
    </location>
</feature>
<comment type="caution">
    <text evidence="2">The sequence shown here is derived from an EMBL/GenBank/DDBJ whole genome shotgun (WGS) entry which is preliminary data.</text>
</comment>
<proteinExistence type="predicted"/>
<gene>
    <name evidence="2" type="ORF">J2I48_14245</name>
</gene>
<feature type="transmembrane region" description="Helical" evidence="1">
    <location>
        <begin position="92"/>
        <end position="118"/>
    </location>
</feature>
<feature type="transmembrane region" description="Helical" evidence="1">
    <location>
        <begin position="130"/>
        <end position="147"/>
    </location>
</feature>
<dbReference type="EMBL" id="JAFMYU010000010">
    <property type="protein sequence ID" value="MBO0932168.1"/>
    <property type="molecule type" value="Genomic_DNA"/>
</dbReference>
<keyword evidence="1" id="KW-1133">Transmembrane helix</keyword>
<dbReference type="RefSeq" id="WP_207336137.1">
    <property type="nucleotide sequence ID" value="NZ_JAFMYU010000010.1"/>
</dbReference>
<keyword evidence="1" id="KW-0472">Membrane</keyword>
<reference evidence="2 3" key="1">
    <citation type="submission" date="2021-03" db="EMBL/GenBank/DDBJ databases">
        <title>Fibrella sp. HMF5036 genome sequencing and assembly.</title>
        <authorList>
            <person name="Kang H."/>
            <person name="Kim H."/>
            <person name="Bae S."/>
            <person name="Joh K."/>
        </authorList>
    </citation>
    <scope>NUCLEOTIDE SEQUENCE [LARGE SCALE GENOMIC DNA]</scope>
    <source>
        <strain evidence="2 3">HMF5036</strain>
    </source>
</reference>
<dbReference type="Proteomes" id="UP000664795">
    <property type="component" value="Unassembled WGS sequence"/>
</dbReference>
<sequence>MGQLVSVTAKQTTNWLLLLGYTTALTLLLWQHEMWRDELHTWTLVTHATSLANLLHAIRYEGHPTLWYLLLWVVAHLSDSPVLLQLTHGCLAVLTVSLVIFYSPFSTIEKALLLFGYYLLYEYGVISRNYQLGVLLAFGVVIGWPRAGQRPLLLALGIALLAQTSFFGLLLGLGLSAGLLVEHGRAGRLFTPQVLVGLGLIAVGFVVSVLSIQTPEDQSFNMGWYGQWNPEKALSALRTVFKGYYPVPRFRLSFWNTDWSSDTGMALAYGAGLLALVTLALVGWYFRRSAVSLAIVGVPTLCMLLFAYVRFGGNMRHNGHYMLALLLSYWVYKQANHTTHRPMWVLRGLLLVQALVGLFAAYADGRYMFSGARAAAQFIERTYPANTLVVGNYNYLMTPIAGYLRRDVYNLANQAMGSYVIWNQANWKGSAETLNYSDSLLFARFAHLHAQRLGSVLVLARSPLTHRFDKIGERYMVATPTGMASFRCVGAFAPAIVLDENYFVYAAEPALPHPPTR</sequence>
<name>A0A939K070_9BACT</name>
<organism evidence="2 3">
    <name type="scientific">Fibrella aquatilis</name>
    <dbReference type="NCBI Taxonomy" id="2817059"/>
    <lineage>
        <taxon>Bacteria</taxon>
        <taxon>Pseudomonadati</taxon>
        <taxon>Bacteroidota</taxon>
        <taxon>Cytophagia</taxon>
        <taxon>Cytophagales</taxon>
        <taxon>Spirosomataceae</taxon>
        <taxon>Fibrella</taxon>
    </lineage>
</organism>
<keyword evidence="1" id="KW-0812">Transmembrane</keyword>
<feature type="transmembrane region" description="Helical" evidence="1">
    <location>
        <begin position="344"/>
        <end position="363"/>
    </location>
</feature>
<evidence type="ECO:0000313" key="2">
    <source>
        <dbReference type="EMBL" id="MBO0932168.1"/>
    </source>
</evidence>
<evidence type="ECO:0000313" key="3">
    <source>
        <dbReference type="Proteomes" id="UP000664795"/>
    </source>
</evidence>
<feature type="transmembrane region" description="Helical" evidence="1">
    <location>
        <begin position="193"/>
        <end position="212"/>
    </location>
</feature>
<feature type="transmembrane region" description="Helical" evidence="1">
    <location>
        <begin position="266"/>
        <end position="286"/>
    </location>
</feature>
<evidence type="ECO:0000256" key="1">
    <source>
        <dbReference type="SAM" id="Phobius"/>
    </source>
</evidence>
<feature type="transmembrane region" description="Helical" evidence="1">
    <location>
        <begin position="12"/>
        <end position="30"/>
    </location>
</feature>
<dbReference type="AlphaFoldDB" id="A0A939K070"/>
<protein>
    <submittedName>
        <fullName evidence="2">Uncharacterized protein</fullName>
    </submittedName>
</protein>
<feature type="transmembrane region" description="Helical" evidence="1">
    <location>
        <begin position="293"/>
        <end position="311"/>
    </location>
</feature>
<accession>A0A939K070</accession>